<evidence type="ECO:0000313" key="11">
    <source>
        <dbReference type="RefSeq" id="XP_022765432.1"/>
    </source>
</evidence>
<dbReference type="PANTHER" id="PTHR47186">
    <property type="entry name" value="LEUCINE-RICH REPEAT-CONTAINING PROTEIN 57"/>
    <property type="match status" value="1"/>
</dbReference>
<dbReference type="KEGG" id="dzi:111310337"/>
<evidence type="ECO:0000313" key="12">
    <source>
        <dbReference type="RefSeq" id="XP_022765433.1"/>
    </source>
</evidence>
<evidence type="ECO:0000313" key="13">
    <source>
        <dbReference type="RefSeq" id="XP_022765434.1"/>
    </source>
</evidence>
<dbReference type="RefSeq" id="XP_022765429.1">
    <property type="nucleotide sequence ID" value="XM_022909694.1"/>
</dbReference>
<dbReference type="SUPFAM" id="SSF52058">
    <property type="entry name" value="L domain-like"/>
    <property type="match status" value="2"/>
</dbReference>
<evidence type="ECO:0000313" key="4">
    <source>
        <dbReference type="RefSeq" id="XP_022765425.1"/>
    </source>
</evidence>
<dbReference type="PANTHER" id="PTHR47186:SF18">
    <property type="entry name" value="RX N-TERMINAL DOMAIN-CONTAINING PROTEIN"/>
    <property type="match status" value="1"/>
</dbReference>
<evidence type="ECO:0000313" key="8">
    <source>
        <dbReference type="RefSeq" id="XP_022765429.1"/>
    </source>
</evidence>
<evidence type="ECO:0000313" key="10">
    <source>
        <dbReference type="RefSeq" id="XP_022765431.1"/>
    </source>
</evidence>
<reference evidence="3 4" key="1">
    <citation type="submission" date="2025-04" db="UniProtKB">
        <authorList>
            <consortium name="RefSeq"/>
        </authorList>
    </citation>
    <scope>IDENTIFICATION</scope>
    <source>
        <tissue evidence="3 4">Fruit stalk</tissue>
    </source>
</reference>
<dbReference type="Pfam" id="PF25019">
    <property type="entry name" value="LRR_R13L1-DRL21"/>
    <property type="match status" value="1"/>
</dbReference>
<dbReference type="RefSeq" id="XP_022765424.1">
    <property type="nucleotide sequence ID" value="XM_022909689.1"/>
</dbReference>
<evidence type="ECO:0000313" key="3">
    <source>
        <dbReference type="RefSeq" id="XP_022765424.1"/>
    </source>
</evidence>
<feature type="domain" description="R13L1/DRL21-like LRR repeat region" evidence="1">
    <location>
        <begin position="46"/>
        <end position="172"/>
    </location>
</feature>
<evidence type="ECO:0000313" key="15">
    <source>
        <dbReference type="RefSeq" id="XP_022765436.1"/>
    </source>
</evidence>
<dbReference type="OrthoDB" id="1001123at2759"/>
<evidence type="ECO:0000313" key="9">
    <source>
        <dbReference type="RefSeq" id="XP_022765430.1"/>
    </source>
</evidence>
<dbReference type="RefSeq" id="XP_022765426.1">
    <property type="nucleotide sequence ID" value="XM_022909691.1"/>
</dbReference>
<dbReference type="RefSeq" id="XP_022765425.1">
    <property type="nucleotide sequence ID" value="XM_022909690.1"/>
</dbReference>
<sequence length="595" mass="67306">MGRLINLQYLNIRNTKLALMPPGMENLENLRILTDFVLGKQNGSSINELGKLEHLCGRLAISGLQNVACARDAKEANLKGKMKLKELELMWGQDDHVADDSKHDREILQQLEPYTNLEHLVISFYRGTRFPEWVGHASFSNVVSLLLSHCKFCLSLPPLGQLSSLKSLSIIGFAGVVTVSDEIYGHCDALSKPFGSLETLRFEDMPEWEEWICLKEEAFLLLQELHIEDCPKLTKFLPKHLPSLMKLNILGCQKLGGLLPRAPRISELNLLECDTLQLEQMLQHCTHLEKLAIQDCSDLRSLPEGALPTTLKELSINGCDDLDYSKIHLYTSLESLKIEGGCHPLESFPLGSFPKLKHVYFSDCEELKSIPSLEGHHQHLACLNSLDIHSCPNFISFPEVGLSATNLTIPVVSACMNLKSFPEQMHSLFPSLKYLGIAYCPEMESFPQQGLPSKLKTVVIEKSDKLIVSMKRREWSLQALPSLTEFTIIGAEEIEFFPDEHLLPSSLTHLYILDLPKLKSLDYKGFQHLTSLHQLYIQKCPMLQSMLPKRLLTSLYHLHIYECPSLREHCKKGKGEDWSAISHIPAIRIDEELIM</sequence>
<evidence type="ECO:0000313" key="7">
    <source>
        <dbReference type="RefSeq" id="XP_022765428.1"/>
    </source>
</evidence>
<dbReference type="RefSeq" id="XP_022765433.1">
    <property type="nucleotide sequence ID" value="XM_022909698.1"/>
</dbReference>
<keyword evidence="2" id="KW-1185">Reference proteome</keyword>
<dbReference type="RefSeq" id="XP_022765435.1">
    <property type="nucleotide sequence ID" value="XM_022909700.1"/>
</dbReference>
<dbReference type="RefSeq" id="XP_022765430.1">
    <property type="nucleotide sequence ID" value="XM_022909695.1"/>
</dbReference>
<dbReference type="Gene3D" id="3.80.10.10">
    <property type="entry name" value="Ribonuclease Inhibitor"/>
    <property type="match status" value="3"/>
</dbReference>
<evidence type="ECO:0000313" key="14">
    <source>
        <dbReference type="RefSeq" id="XP_022765435.1"/>
    </source>
</evidence>
<gene>
    <name evidence="3 4 5 6 7 8 9 10 11 12 13 14 15" type="primary">LOC111310337</name>
</gene>
<dbReference type="RefSeq" id="XP_022765432.1">
    <property type="nucleotide sequence ID" value="XM_022909697.1"/>
</dbReference>
<proteinExistence type="predicted"/>
<dbReference type="InterPro" id="IPR056789">
    <property type="entry name" value="LRR_R13L1-DRL21"/>
</dbReference>
<evidence type="ECO:0000313" key="6">
    <source>
        <dbReference type="RefSeq" id="XP_022765427.1"/>
    </source>
</evidence>
<dbReference type="RefSeq" id="XP_022765431.1">
    <property type="nucleotide sequence ID" value="XM_022909696.1"/>
</dbReference>
<evidence type="ECO:0000259" key="1">
    <source>
        <dbReference type="Pfam" id="PF25019"/>
    </source>
</evidence>
<dbReference type="RefSeq" id="XP_022765428.1">
    <property type="nucleotide sequence ID" value="XM_022909693.1"/>
</dbReference>
<dbReference type="RefSeq" id="XP_022765427.1">
    <property type="nucleotide sequence ID" value="XM_022909692.1"/>
</dbReference>
<evidence type="ECO:0000313" key="5">
    <source>
        <dbReference type="RefSeq" id="XP_022765426.1"/>
    </source>
</evidence>
<name>A0A6P6AKR5_DURZI</name>
<dbReference type="RefSeq" id="XP_022765434.1">
    <property type="nucleotide sequence ID" value="XM_022909699.1"/>
</dbReference>
<protein>
    <submittedName>
        <fullName evidence="3 4">Disease resistance protein At3g14460</fullName>
    </submittedName>
</protein>
<dbReference type="Proteomes" id="UP000515121">
    <property type="component" value="Unplaced"/>
</dbReference>
<dbReference type="AlphaFoldDB" id="A0A6P6AKR5"/>
<organism evidence="2 10">
    <name type="scientific">Durio zibethinus</name>
    <name type="common">Durian</name>
    <dbReference type="NCBI Taxonomy" id="66656"/>
    <lineage>
        <taxon>Eukaryota</taxon>
        <taxon>Viridiplantae</taxon>
        <taxon>Streptophyta</taxon>
        <taxon>Embryophyta</taxon>
        <taxon>Tracheophyta</taxon>
        <taxon>Spermatophyta</taxon>
        <taxon>Magnoliopsida</taxon>
        <taxon>eudicotyledons</taxon>
        <taxon>Gunneridae</taxon>
        <taxon>Pentapetalae</taxon>
        <taxon>rosids</taxon>
        <taxon>malvids</taxon>
        <taxon>Malvales</taxon>
        <taxon>Malvaceae</taxon>
        <taxon>Helicteroideae</taxon>
        <taxon>Durio</taxon>
    </lineage>
</organism>
<dbReference type="InterPro" id="IPR032675">
    <property type="entry name" value="LRR_dom_sf"/>
</dbReference>
<dbReference type="RefSeq" id="XP_022765436.1">
    <property type="nucleotide sequence ID" value="XM_022909701.1"/>
</dbReference>
<accession>A0A6P6AKR5</accession>
<dbReference type="GeneID" id="111310337"/>
<evidence type="ECO:0000313" key="2">
    <source>
        <dbReference type="Proteomes" id="UP000515121"/>
    </source>
</evidence>